<dbReference type="Gene3D" id="1.20.58.390">
    <property type="entry name" value="Neurotransmitter-gated ion-channel transmembrane domain"/>
    <property type="match status" value="1"/>
</dbReference>
<dbReference type="FunFam" id="1.20.58.390:FF:000012">
    <property type="entry name" value="Acetylcholine receptor subunit alpha-like"/>
    <property type="match status" value="1"/>
</dbReference>
<feature type="chain" id="PRO_5038165559" evidence="5">
    <location>
        <begin position="19"/>
        <end position="451"/>
    </location>
</feature>
<dbReference type="Pfam" id="PF02931">
    <property type="entry name" value="Neur_chan_LBD"/>
    <property type="match status" value="2"/>
</dbReference>
<feature type="domain" description="Neurotransmitter-gated ion-channel ligand-binding" evidence="7">
    <location>
        <begin position="83"/>
        <end position="200"/>
    </location>
</feature>
<proteinExistence type="inferred from homology"/>
<keyword evidence="5" id="KW-0406">Ion transport</keyword>
<dbReference type="FunFam" id="2.70.170.10:FF:000060">
    <property type="entry name" value="Nicotinic acetylcholine receptor subunit alpha4"/>
    <property type="match status" value="1"/>
</dbReference>
<evidence type="ECO:0000259" key="7">
    <source>
        <dbReference type="Pfam" id="PF02931"/>
    </source>
</evidence>
<dbReference type="InterPro" id="IPR018000">
    <property type="entry name" value="Neurotransmitter_ion_chnl_CS"/>
</dbReference>
<feature type="transmembrane region" description="Helical" evidence="5">
    <location>
        <begin position="266"/>
        <end position="289"/>
    </location>
</feature>
<dbReference type="GO" id="GO:0005230">
    <property type="term" value="F:extracellular ligand-gated monoatomic ion channel activity"/>
    <property type="evidence" value="ECO:0007669"/>
    <property type="project" value="InterPro"/>
</dbReference>
<feature type="transmembrane region" description="Helical" evidence="5">
    <location>
        <begin position="201"/>
        <end position="226"/>
    </location>
</feature>
<keyword evidence="2 5" id="KW-0812">Transmembrane</keyword>
<keyword evidence="4 5" id="KW-0472">Membrane</keyword>
<sequence>MKLGFVFIFLIYFRYSAGVKLLEANPDVKRLYDDLLSNYNRLIRPVTNVSDILTVRLGLKLSQLMEVNLKNQVMTTNLWVEQVTLMTKATLKYTGEVNWKPPAIYKSSCEINVEYFPFDEQTCFMKFGSWTYNGAQVDLKHMDQSPGSSLVHVGIDLSEFYLSVEWDILEVPATRNEEYYPCCPEPFSDITFKLTMRRKTLFYTVNLIIPCVGLTFLTVLVFYLPSDSGEKISLSISILVSLTVFFLLLAEIIPPTSLAIPLLGKYLLFTMILVSLSVWMTVCVLNVHFSPINFSERSPSTHTMSPWMKKLFLQLMPKLLMMRRTKYSLPDYDDTFVSNGYTNELEMSRDSLTDAFGDSKDNGDYRKSPAPEDDMLSAGGAHQRPSVTESENMLPRHLSPEVAAALKSVRFIAQHIKDADKDNEVSGNCELYYYTFVINIYFMSSSKAKVF</sequence>
<dbReference type="Gene3D" id="2.70.170.10">
    <property type="entry name" value="Neurotransmitter-gated ion-channel ligand-binding domain"/>
    <property type="match status" value="2"/>
</dbReference>
<feature type="signal peptide" evidence="5">
    <location>
        <begin position="1"/>
        <end position="18"/>
    </location>
</feature>
<dbReference type="EMBL" id="JACEFF010000852">
    <property type="protein sequence ID" value="KAH9629739.1"/>
    <property type="molecule type" value="Genomic_DNA"/>
</dbReference>
<dbReference type="PRINTS" id="PR00252">
    <property type="entry name" value="NRIONCHANNEL"/>
</dbReference>
<keyword evidence="3 5" id="KW-1133">Transmembrane helix</keyword>
<dbReference type="GO" id="GO:0016020">
    <property type="term" value="C:membrane"/>
    <property type="evidence" value="ECO:0007669"/>
    <property type="project" value="UniProtKB-SubCell"/>
</dbReference>
<evidence type="ECO:0000256" key="3">
    <source>
        <dbReference type="ARBA" id="ARBA00022989"/>
    </source>
</evidence>
<evidence type="ECO:0000256" key="1">
    <source>
        <dbReference type="ARBA" id="ARBA00004141"/>
    </source>
</evidence>
<feature type="domain" description="Neurotransmitter-gated ion-channel ligand-binding" evidence="7">
    <location>
        <begin position="29"/>
        <end position="82"/>
    </location>
</feature>
<dbReference type="InterPro" id="IPR006201">
    <property type="entry name" value="Neur_channel"/>
</dbReference>
<keyword evidence="5" id="KW-0813">Transport</keyword>
<feature type="domain" description="Neurotransmitter-gated ion-channel transmembrane" evidence="8">
    <location>
        <begin position="207"/>
        <end position="429"/>
    </location>
</feature>
<evidence type="ECO:0000256" key="4">
    <source>
        <dbReference type="ARBA" id="ARBA00023136"/>
    </source>
</evidence>
<dbReference type="AlphaFoldDB" id="A0A922M4L7"/>
<accession>A0A922M4L7</accession>
<dbReference type="InterPro" id="IPR038050">
    <property type="entry name" value="Neuro_actylchol_rec"/>
</dbReference>
<evidence type="ECO:0000256" key="6">
    <source>
        <dbReference type="SAM" id="MobiDB-lite"/>
    </source>
</evidence>
<organism evidence="9 10">
    <name type="scientific">Spodoptera exigua</name>
    <name type="common">Beet armyworm</name>
    <name type="synonym">Noctua fulgens</name>
    <dbReference type="NCBI Taxonomy" id="7107"/>
    <lineage>
        <taxon>Eukaryota</taxon>
        <taxon>Metazoa</taxon>
        <taxon>Ecdysozoa</taxon>
        <taxon>Arthropoda</taxon>
        <taxon>Hexapoda</taxon>
        <taxon>Insecta</taxon>
        <taxon>Pterygota</taxon>
        <taxon>Neoptera</taxon>
        <taxon>Endopterygota</taxon>
        <taxon>Lepidoptera</taxon>
        <taxon>Glossata</taxon>
        <taxon>Ditrysia</taxon>
        <taxon>Noctuoidea</taxon>
        <taxon>Noctuidae</taxon>
        <taxon>Amphipyrinae</taxon>
        <taxon>Spodoptera</taxon>
    </lineage>
</organism>
<dbReference type="Pfam" id="PF02932">
    <property type="entry name" value="Neur_chan_memb"/>
    <property type="match status" value="1"/>
</dbReference>
<feature type="compositionally biased region" description="Basic and acidic residues" evidence="6">
    <location>
        <begin position="353"/>
        <end position="370"/>
    </location>
</feature>
<keyword evidence="5" id="KW-0407">Ion channel</keyword>
<comment type="caution">
    <text evidence="5">Lacks conserved residue(s) required for the propagation of feature annotation.</text>
</comment>
<feature type="transmembrane region" description="Helical" evidence="5">
    <location>
        <begin position="232"/>
        <end position="254"/>
    </location>
</feature>
<dbReference type="GO" id="GO:0004888">
    <property type="term" value="F:transmembrane signaling receptor activity"/>
    <property type="evidence" value="ECO:0007669"/>
    <property type="project" value="InterPro"/>
</dbReference>
<gene>
    <name evidence="9" type="ORF">HF086_009866</name>
</gene>
<dbReference type="SUPFAM" id="SSF90112">
    <property type="entry name" value="Neurotransmitter-gated ion-channel transmembrane pore"/>
    <property type="match status" value="1"/>
</dbReference>
<evidence type="ECO:0000259" key="8">
    <source>
        <dbReference type="Pfam" id="PF02932"/>
    </source>
</evidence>
<dbReference type="PANTHER" id="PTHR18945">
    <property type="entry name" value="NEUROTRANSMITTER GATED ION CHANNEL"/>
    <property type="match status" value="1"/>
</dbReference>
<comment type="similarity">
    <text evidence="5">Belongs to the ligand-gated ion channel (TC 1.A.9) family.</text>
</comment>
<evidence type="ECO:0000256" key="5">
    <source>
        <dbReference type="RuleBase" id="RU000687"/>
    </source>
</evidence>
<dbReference type="Proteomes" id="UP000814243">
    <property type="component" value="Unassembled WGS sequence"/>
</dbReference>
<evidence type="ECO:0000313" key="10">
    <source>
        <dbReference type="Proteomes" id="UP000814243"/>
    </source>
</evidence>
<dbReference type="SUPFAM" id="SSF63712">
    <property type="entry name" value="Nicotinic receptor ligand binding domain-like"/>
    <property type="match status" value="1"/>
</dbReference>
<dbReference type="PROSITE" id="PS00236">
    <property type="entry name" value="NEUROTR_ION_CHANNEL"/>
    <property type="match status" value="1"/>
</dbReference>
<name>A0A922M4L7_SPOEX</name>
<protein>
    <submittedName>
        <fullName evidence="9">Uncharacterized protein</fullName>
    </submittedName>
</protein>
<dbReference type="InterPro" id="IPR006202">
    <property type="entry name" value="Neur_chan_lig-bd"/>
</dbReference>
<keyword evidence="5" id="KW-0732">Signal</keyword>
<comment type="subcellular location">
    <subcellularLocation>
        <location evidence="1">Membrane</location>
        <topology evidence="1">Multi-pass membrane protein</topology>
    </subcellularLocation>
</comment>
<dbReference type="CDD" id="cd19064">
    <property type="entry name" value="LGIC_TM_nAChR"/>
    <property type="match status" value="1"/>
</dbReference>
<evidence type="ECO:0000256" key="2">
    <source>
        <dbReference type="ARBA" id="ARBA00022692"/>
    </source>
</evidence>
<dbReference type="InterPro" id="IPR036734">
    <property type="entry name" value="Neur_chan_lig-bd_sf"/>
</dbReference>
<reference evidence="9" key="1">
    <citation type="journal article" date="2021" name="G3 (Bethesda)">
        <title>Genome and transcriptome analysis of the beet armyworm Spodoptera exigua reveals targets for pest control. .</title>
        <authorList>
            <person name="Simon S."/>
            <person name="Breeschoten T."/>
            <person name="Jansen H.J."/>
            <person name="Dirks R.P."/>
            <person name="Schranz M.E."/>
            <person name="Ros V.I.D."/>
        </authorList>
    </citation>
    <scope>NUCLEOTIDE SEQUENCE</scope>
    <source>
        <strain evidence="9">TB_SE_WUR_2020</strain>
    </source>
</reference>
<feature type="region of interest" description="Disordered" evidence="6">
    <location>
        <begin position="353"/>
        <end position="393"/>
    </location>
</feature>
<comment type="caution">
    <text evidence="9">The sequence shown here is derived from an EMBL/GenBank/DDBJ whole genome shotgun (WGS) entry which is preliminary data.</text>
</comment>
<dbReference type="InterPro" id="IPR036719">
    <property type="entry name" value="Neuro-gated_channel_TM_sf"/>
</dbReference>
<dbReference type="InterPro" id="IPR006029">
    <property type="entry name" value="Neurotrans-gated_channel_TM"/>
</dbReference>
<evidence type="ECO:0000313" key="9">
    <source>
        <dbReference type="EMBL" id="KAH9629739.1"/>
    </source>
</evidence>